<dbReference type="HOGENOM" id="CLU_002562_0_0_1"/>
<feature type="compositionally biased region" description="Acidic residues" evidence="6">
    <location>
        <begin position="1383"/>
        <end position="1396"/>
    </location>
</feature>
<dbReference type="GO" id="GO:0051301">
    <property type="term" value="P:cell division"/>
    <property type="evidence" value="ECO:0007669"/>
    <property type="project" value="UniProtKB-KW"/>
</dbReference>
<evidence type="ECO:0000313" key="7">
    <source>
        <dbReference type="EMBL" id="KIW69933.1"/>
    </source>
</evidence>
<feature type="compositionally biased region" description="Acidic residues" evidence="6">
    <location>
        <begin position="1432"/>
        <end position="1452"/>
    </location>
</feature>
<gene>
    <name evidence="7" type="ORF">PV04_02247</name>
</gene>
<evidence type="ECO:0000256" key="2">
    <source>
        <dbReference type="ARBA" id="ARBA00022618"/>
    </source>
</evidence>
<proteinExistence type="predicted"/>
<feature type="region of interest" description="Disordered" evidence="6">
    <location>
        <begin position="296"/>
        <end position="317"/>
    </location>
</feature>
<feature type="region of interest" description="Disordered" evidence="6">
    <location>
        <begin position="1300"/>
        <end position="1529"/>
    </location>
</feature>
<evidence type="ECO:0000256" key="6">
    <source>
        <dbReference type="SAM" id="MobiDB-lite"/>
    </source>
</evidence>
<evidence type="ECO:0000256" key="3">
    <source>
        <dbReference type="ARBA" id="ARBA00022776"/>
    </source>
</evidence>
<name>A0A0D2FNW1_9EURO</name>
<evidence type="ECO:0000256" key="4">
    <source>
        <dbReference type="ARBA" id="ARBA00023242"/>
    </source>
</evidence>
<evidence type="ECO:0000256" key="1">
    <source>
        <dbReference type="ARBA" id="ARBA00004123"/>
    </source>
</evidence>
<dbReference type="PANTHER" id="PTHR12663:SF0">
    <property type="entry name" value="PRECOCIOUS DISSOCIATION OF SISTERS 5, ISOFORM A"/>
    <property type="match status" value="1"/>
</dbReference>
<dbReference type="SUPFAM" id="SSF48371">
    <property type="entry name" value="ARM repeat"/>
    <property type="match status" value="2"/>
</dbReference>
<keyword evidence="8" id="KW-1185">Reference proteome</keyword>
<dbReference type="PANTHER" id="PTHR12663">
    <property type="entry name" value="ANDROGEN INDUCED INHIBITOR OF PROLIFERATION AS3 / PDS5-RELATED"/>
    <property type="match status" value="1"/>
</dbReference>
<feature type="region of interest" description="Disordered" evidence="6">
    <location>
        <begin position="230"/>
        <end position="250"/>
    </location>
</feature>
<dbReference type="InterPro" id="IPR016024">
    <property type="entry name" value="ARM-type_fold"/>
</dbReference>
<comment type="subcellular location">
    <subcellularLocation>
        <location evidence="1">Nucleus</location>
    </subcellularLocation>
</comment>
<keyword evidence="4" id="KW-0539">Nucleus</keyword>
<evidence type="ECO:0000313" key="8">
    <source>
        <dbReference type="Proteomes" id="UP000054266"/>
    </source>
</evidence>
<dbReference type="InterPro" id="IPR011989">
    <property type="entry name" value="ARM-like"/>
</dbReference>
<organism evidence="7 8">
    <name type="scientific">Phialophora macrospora</name>
    <dbReference type="NCBI Taxonomy" id="1851006"/>
    <lineage>
        <taxon>Eukaryota</taxon>
        <taxon>Fungi</taxon>
        <taxon>Dikarya</taxon>
        <taxon>Ascomycota</taxon>
        <taxon>Pezizomycotina</taxon>
        <taxon>Eurotiomycetes</taxon>
        <taxon>Chaetothyriomycetidae</taxon>
        <taxon>Chaetothyriales</taxon>
        <taxon>Herpotrichiellaceae</taxon>
        <taxon>Phialophora</taxon>
    </lineage>
</organism>
<feature type="compositionally biased region" description="Basic and acidic residues" evidence="6">
    <location>
        <begin position="1410"/>
        <end position="1431"/>
    </location>
</feature>
<keyword evidence="5" id="KW-0131">Cell cycle</keyword>
<dbReference type="STRING" id="5601.A0A0D2FNW1"/>
<dbReference type="GO" id="GO:0007064">
    <property type="term" value="P:mitotic sister chromatid cohesion"/>
    <property type="evidence" value="ECO:0007669"/>
    <property type="project" value="InterPro"/>
</dbReference>
<feature type="region of interest" description="Disordered" evidence="6">
    <location>
        <begin position="596"/>
        <end position="622"/>
    </location>
</feature>
<evidence type="ECO:0000256" key="5">
    <source>
        <dbReference type="ARBA" id="ARBA00023306"/>
    </source>
</evidence>
<dbReference type="Pfam" id="PF20168">
    <property type="entry name" value="PDS5"/>
    <property type="match status" value="1"/>
</dbReference>
<reference evidence="7 8" key="1">
    <citation type="submission" date="2015-01" db="EMBL/GenBank/DDBJ databases">
        <title>The Genome Sequence of Capronia semiimmersa CBS27337.</title>
        <authorList>
            <consortium name="The Broad Institute Genomics Platform"/>
            <person name="Cuomo C."/>
            <person name="de Hoog S."/>
            <person name="Gorbushina A."/>
            <person name="Stielow B."/>
            <person name="Teixiera M."/>
            <person name="Abouelleil A."/>
            <person name="Chapman S.B."/>
            <person name="Priest M."/>
            <person name="Young S.K."/>
            <person name="Wortman J."/>
            <person name="Nusbaum C."/>
            <person name="Birren B."/>
        </authorList>
    </citation>
    <scope>NUCLEOTIDE SEQUENCE [LARGE SCALE GENOMIC DNA]</scope>
    <source>
        <strain evidence="7 8">CBS 27337</strain>
    </source>
</reference>
<keyword evidence="3" id="KW-0498">Mitosis</keyword>
<protein>
    <submittedName>
        <fullName evidence="7">Uncharacterized protein</fullName>
    </submittedName>
</protein>
<dbReference type="GO" id="GO:0005634">
    <property type="term" value="C:nucleus"/>
    <property type="evidence" value="ECO:0007669"/>
    <property type="project" value="UniProtKB-SubCell"/>
</dbReference>
<dbReference type="InterPro" id="IPR039776">
    <property type="entry name" value="Pds5"/>
</dbReference>
<sequence length="1529" mass="169857">MPPRLRNTATAEAAPKEHRYDIPGLRFNEPLSWRAGKAIPVGDLLTRLQKLATELRNYDLDQVDSRAFTTLSQDLANANLLAHKDKGVRAWTISCIVDVLKICAPDAPFIEGQLKDIFTVVINSILPALADPTNAYNAQHVYILSSLAESQSILLVTDIPNHENLIISLFTTAFDIVSASGTSPSGVEISKSVEYHLKNLLAAVVDEVSLPQEVTDIIISQFMRVDARNFQDHGTKGRKRDGQDSKQGTLLLKGYPPAYNMAKSLCTTCPEKMTAHITQYFGTVIVDATAAVSLNGASKGHSRRRSESVDDDEDKERVADLRKAHRLLRELWRACPDVLLNVIPQIEAEFNADSVSLRELATETIGDMTAGIGIAGFPPSTPLDPAAYPLPSINQQDESVAQLTNPVLTPASPKPFMAVHATAYQSFLGRRNDKSHLVREAWAKAAARIMRTSAGGIGMNPEELDSLLAGFAQMLRDAEEHVRLAATKAMDIFTYDSLINVLGADSGLAKRDTVFSSLADRVTDKKHHVREAAMELLARIWGVASRDIENGNDVVKGVIGDIPNRLFGAFFTNEPHVIAVLDRVLYESLLPLSFPPSKAQVSRTDSQKQRAKDKEGGSQEEPVFDPDAIRARRILTLVQSLDTKRRQVFFGMQHRQAQLSKGMKVFLDTCEEYNGGVVGDDSSEATLKARLSRMIETISKTFPDPGALSDGLWKFAKQHDRRCYQLIRFATGPENEYRTVIKAIKELNKRIREGAAHVHSLIDTIQPILYRCALLAYNRSHIPTIMQISRTDEDRLGEVAHEVLNQISARNPEVLKYHIQTLCKELEEETPTAKKAEKDGAAATLKACAGYARKYPSDLPKERKFMTVLTQFALFSRSPRAAKHAVSIIMMVADKKEMYARDLLSKALQDSQAENPYFLAHLATTAQLCLLAPAAANVEADAIHTLAVSEILLKNRRPSQDDDPNAWDDRDDEETMSKELALKILVNRARAQIESVVSDELASPMQVAFRYLTALVRNAGEITDSGDTPPGQKNRLRLSAVHLILKLCNHNRKCEEHLDAREFNMIALIMIHPPNPVRAGFVNSLKKYLGQNLAHRWFTAFFLLAFEPDMELRASTVTWLRARAQLFKRQHLSVKNEERKQQPILEPIFARLISLLAHHPDYPTQESDDPDGELLDFAKYIVFYLWSVSNDENLSLIFHFAQRVKDVKDGITGTEEASERLYVLSDLAQAVIRNYADIMPGHSKGASNLQTYPGKVSLPKALFKPLSNHEAAQEIAEKNYLPEDVAISLEKMIRTYVKELKTGTQPPKRAPAASKKRKSDRAGLEVDKDDGEEKPAKKPKKSTLAIRKTPKLKRKSSEPPSSVILPSRRSGRSSRVATYAESDTGDEDMELEEADEPTSSPISRRQSKVKKPEPKVVHDEQSDGADQVHEEAIEDENTALDLEVEEEGAEDEIGVHADDDAAVDGNDTIMTEGEERSLPLKETQTPATRERRGKGGGGKKTTPAKKSGPTPKRVDKPARTTRQTRRAKA</sequence>
<feature type="compositionally biased region" description="Basic and acidic residues" evidence="6">
    <location>
        <begin position="230"/>
        <end position="244"/>
    </location>
</feature>
<accession>A0A0D2FNW1</accession>
<dbReference type="Gene3D" id="1.25.10.10">
    <property type="entry name" value="Leucine-rich Repeat Variant"/>
    <property type="match status" value="1"/>
</dbReference>
<feature type="compositionally biased region" description="Basic and acidic residues" evidence="6">
    <location>
        <begin position="1320"/>
        <end position="1336"/>
    </location>
</feature>
<keyword evidence="2" id="KW-0132">Cell division</keyword>
<dbReference type="Proteomes" id="UP000054266">
    <property type="component" value="Unassembled WGS sequence"/>
</dbReference>
<feature type="compositionally biased region" description="Low complexity" evidence="6">
    <location>
        <begin position="1500"/>
        <end position="1511"/>
    </location>
</feature>
<dbReference type="EMBL" id="KN846957">
    <property type="protein sequence ID" value="KIW69933.1"/>
    <property type="molecule type" value="Genomic_DNA"/>
</dbReference>
<dbReference type="CDD" id="cd19953">
    <property type="entry name" value="PDS5"/>
    <property type="match status" value="1"/>
</dbReference>
<feature type="compositionally biased region" description="Basic and acidic residues" evidence="6">
    <location>
        <begin position="605"/>
        <end position="617"/>
    </location>
</feature>